<keyword evidence="5" id="KW-0653">Protein transport</keyword>
<evidence type="ECO:0000313" key="11">
    <source>
        <dbReference type="Proteomes" id="UP000758603"/>
    </source>
</evidence>
<gene>
    <name evidence="10" type="ORF">BKA67DRAFT_587701</name>
</gene>
<reference evidence="10" key="1">
    <citation type="journal article" date="2021" name="Nat. Commun.">
        <title>Genetic determinants of endophytism in the Arabidopsis root mycobiome.</title>
        <authorList>
            <person name="Mesny F."/>
            <person name="Miyauchi S."/>
            <person name="Thiergart T."/>
            <person name="Pickel B."/>
            <person name="Atanasova L."/>
            <person name="Karlsson M."/>
            <person name="Huettel B."/>
            <person name="Barry K.W."/>
            <person name="Haridas S."/>
            <person name="Chen C."/>
            <person name="Bauer D."/>
            <person name="Andreopoulos W."/>
            <person name="Pangilinan J."/>
            <person name="LaButti K."/>
            <person name="Riley R."/>
            <person name="Lipzen A."/>
            <person name="Clum A."/>
            <person name="Drula E."/>
            <person name="Henrissat B."/>
            <person name="Kohler A."/>
            <person name="Grigoriev I.V."/>
            <person name="Martin F.M."/>
            <person name="Hacquard S."/>
        </authorList>
    </citation>
    <scope>NUCLEOTIDE SEQUENCE</scope>
    <source>
        <strain evidence="10">MPI-SDFR-AT-0073</strain>
    </source>
</reference>
<dbReference type="AlphaFoldDB" id="A0A9P8RF40"/>
<keyword evidence="4" id="KW-1000">Mitochondrion outer membrane</keyword>
<comment type="caution">
    <text evidence="10">The sequence shown here is derived from an EMBL/GenBank/DDBJ whole genome shotgun (WGS) entry which is preliminary data.</text>
</comment>
<keyword evidence="11" id="KW-1185">Reference proteome</keyword>
<dbReference type="GO" id="GO:0015031">
    <property type="term" value="P:protein transport"/>
    <property type="evidence" value="ECO:0007669"/>
    <property type="project" value="UniProtKB-KW"/>
</dbReference>
<proteinExistence type="inferred from homology"/>
<dbReference type="Pfam" id="PF10642">
    <property type="entry name" value="Tom5"/>
    <property type="match status" value="1"/>
</dbReference>
<evidence type="ECO:0000256" key="6">
    <source>
        <dbReference type="ARBA" id="ARBA00022989"/>
    </source>
</evidence>
<dbReference type="GeneID" id="70133235"/>
<dbReference type="OrthoDB" id="4150500at2759"/>
<evidence type="ECO:0000256" key="9">
    <source>
        <dbReference type="ARBA" id="ARBA00025716"/>
    </source>
</evidence>
<protein>
    <submittedName>
        <fullName evidence="10">Uncharacterized protein</fullName>
    </submittedName>
</protein>
<dbReference type="GO" id="GO:0005741">
    <property type="term" value="C:mitochondrial outer membrane"/>
    <property type="evidence" value="ECO:0007669"/>
    <property type="project" value="UniProtKB-SubCell"/>
</dbReference>
<dbReference type="GO" id="GO:0006626">
    <property type="term" value="P:protein targeting to mitochondrion"/>
    <property type="evidence" value="ECO:0007669"/>
    <property type="project" value="UniProtKB-ARBA"/>
</dbReference>
<name>A0A9P8RF40_9PEZI</name>
<evidence type="ECO:0000256" key="5">
    <source>
        <dbReference type="ARBA" id="ARBA00022927"/>
    </source>
</evidence>
<dbReference type="RefSeq" id="XP_045951373.1">
    <property type="nucleotide sequence ID" value="XM_046104344.1"/>
</dbReference>
<evidence type="ECO:0000256" key="4">
    <source>
        <dbReference type="ARBA" id="ARBA00022787"/>
    </source>
</evidence>
<evidence type="ECO:0000256" key="8">
    <source>
        <dbReference type="ARBA" id="ARBA00023136"/>
    </source>
</evidence>
<accession>A0A9P8RF40</accession>
<dbReference type="EMBL" id="JAGPXC010000013">
    <property type="protein sequence ID" value="KAH6643443.1"/>
    <property type="molecule type" value="Genomic_DNA"/>
</dbReference>
<evidence type="ECO:0000313" key="10">
    <source>
        <dbReference type="EMBL" id="KAH6643443.1"/>
    </source>
</evidence>
<comment type="subcellular location">
    <subcellularLocation>
        <location evidence="1">Mitochondrion outer membrane</location>
        <topology evidence="1">Single-pass membrane protein</topology>
    </subcellularLocation>
</comment>
<sequence length="61" mass="6567">MFGFQPPQLSQEEIRELEDAANFTIKSFAGAAVALYFCTSFVMSLVSSPNGVADPARQPPS</sequence>
<dbReference type="InterPro" id="IPR019603">
    <property type="entry name" value="Tom5"/>
</dbReference>
<keyword evidence="7" id="KW-0496">Mitochondrion</keyword>
<evidence type="ECO:0000256" key="3">
    <source>
        <dbReference type="ARBA" id="ARBA00022692"/>
    </source>
</evidence>
<keyword evidence="8" id="KW-0472">Membrane</keyword>
<keyword evidence="3" id="KW-0812">Transmembrane</keyword>
<evidence type="ECO:0000256" key="1">
    <source>
        <dbReference type="ARBA" id="ARBA00004572"/>
    </source>
</evidence>
<organism evidence="10 11">
    <name type="scientific">Truncatella angustata</name>
    <dbReference type="NCBI Taxonomy" id="152316"/>
    <lineage>
        <taxon>Eukaryota</taxon>
        <taxon>Fungi</taxon>
        <taxon>Dikarya</taxon>
        <taxon>Ascomycota</taxon>
        <taxon>Pezizomycotina</taxon>
        <taxon>Sordariomycetes</taxon>
        <taxon>Xylariomycetidae</taxon>
        <taxon>Amphisphaeriales</taxon>
        <taxon>Sporocadaceae</taxon>
        <taxon>Truncatella</taxon>
    </lineage>
</organism>
<evidence type="ECO:0000256" key="2">
    <source>
        <dbReference type="ARBA" id="ARBA00022448"/>
    </source>
</evidence>
<dbReference type="Proteomes" id="UP000758603">
    <property type="component" value="Unassembled WGS sequence"/>
</dbReference>
<evidence type="ECO:0000256" key="7">
    <source>
        <dbReference type="ARBA" id="ARBA00023128"/>
    </source>
</evidence>
<comment type="similarity">
    <text evidence="9">Belongs to the Tom5 family.</text>
</comment>
<keyword evidence="6" id="KW-1133">Transmembrane helix</keyword>
<keyword evidence="2" id="KW-0813">Transport</keyword>